<sequence>TELKAQLERITNNSISKANGAPKNKPPIPPKPRPKLRMLYSYEGQDDDELCFHSNDIIEIIQEDSSGWWQGHLRGKHGLFPANYGTRI</sequence>
<dbReference type="SMART" id="SM00326">
    <property type="entry name" value="SH3"/>
    <property type="match status" value="1"/>
</dbReference>
<keyword evidence="1 2" id="KW-0728">SH3 domain</keyword>
<feature type="region of interest" description="Disordered" evidence="3">
    <location>
        <begin position="1"/>
        <end position="33"/>
    </location>
</feature>
<dbReference type="GO" id="GO:0005737">
    <property type="term" value="C:cytoplasm"/>
    <property type="evidence" value="ECO:0007669"/>
    <property type="project" value="TreeGrafter"/>
</dbReference>
<proteinExistence type="predicted"/>
<evidence type="ECO:0000313" key="6">
    <source>
        <dbReference type="Proteomes" id="UP000243006"/>
    </source>
</evidence>
<dbReference type="Gene3D" id="2.30.30.40">
    <property type="entry name" value="SH3 Domains"/>
    <property type="match status" value="1"/>
</dbReference>
<evidence type="ECO:0000256" key="3">
    <source>
        <dbReference type="SAM" id="MobiDB-lite"/>
    </source>
</evidence>
<reference evidence="5 6" key="1">
    <citation type="submission" date="2015-04" db="EMBL/GenBank/DDBJ databases">
        <title>Draft genome of the roundworm Trichinella nativa.</title>
        <authorList>
            <person name="Mitreva M."/>
        </authorList>
    </citation>
    <scope>NUCLEOTIDE SEQUENCE [LARGE SCALE GENOMIC DNA]</scope>
    <source>
        <strain evidence="5 6">ISS45</strain>
    </source>
</reference>
<protein>
    <submittedName>
        <fullName evidence="5">SH3 domain protein</fullName>
    </submittedName>
</protein>
<feature type="domain" description="SH3" evidence="4">
    <location>
        <begin position="31"/>
        <end position="88"/>
    </location>
</feature>
<dbReference type="InterPro" id="IPR001452">
    <property type="entry name" value="SH3_domain"/>
</dbReference>
<dbReference type="SUPFAM" id="SSF50044">
    <property type="entry name" value="SH3-domain"/>
    <property type="match status" value="1"/>
</dbReference>
<evidence type="ECO:0000256" key="1">
    <source>
        <dbReference type="ARBA" id="ARBA00022443"/>
    </source>
</evidence>
<name>A0A1Y3EYY1_9BILA</name>
<evidence type="ECO:0000313" key="5">
    <source>
        <dbReference type="EMBL" id="OUC49086.1"/>
    </source>
</evidence>
<comment type="caution">
    <text evidence="5">The sequence shown here is derived from an EMBL/GenBank/DDBJ whole genome shotgun (WGS) entry which is preliminary data.</text>
</comment>
<dbReference type="EMBL" id="LVZM01001584">
    <property type="protein sequence ID" value="OUC49086.1"/>
    <property type="molecule type" value="Genomic_DNA"/>
</dbReference>
<dbReference type="GO" id="GO:0016192">
    <property type="term" value="P:vesicle-mediated transport"/>
    <property type="evidence" value="ECO:0007669"/>
    <property type="project" value="UniProtKB-ARBA"/>
</dbReference>
<dbReference type="GO" id="GO:0005085">
    <property type="term" value="F:guanyl-nucleotide exchange factor activity"/>
    <property type="evidence" value="ECO:0007669"/>
    <property type="project" value="TreeGrafter"/>
</dbReference>
<dbReference type="FunFam" id="2.30.30.40:FF:000072">
    <property type="entry name" value="Unconventional Myosin IB"/>
    <property type="match status" value="1"/>
</dbReference>
<dbReference type="PRINTS" id="PR00452">
    <property type="entry name" value="SH3DOMAIN"/>
</dbReference>
<dbReference type="PROSITE" id="PS50002">
    <property type="entry name" value="SH3"/>
    <property type="match status" value="1"/>
</dbReference>
<dbReference type="AlphaFoldDB" id="A0A1Y3EYY1"/>
<dbReference type="InterPro" id="IPR036028">
    <property type="entry name" value="SH3-like_dom_sf"/>
</dbReference>
<dbReference type="Proteomes" id="UP000243006">
    <property type="component" value="Unassembled WGS sequence"/>
</dbReference>
<organism evidence="5 6">
    <name type="scientific">Trichinella nativa</name>
    <dbReference type="NCBI Taxonomy" id="6335"/>
    <lineage>
        <taxon>Eukaryota</taxon>
        <taxon>Metazoa</taxon>
        <taxon>Ecdysozoa</taxon>
        <taxon>Nematoda</taxon>
        <taxon>Enoplea</taxon>
        <taxon>Dorylaimia</taxon>
        <taxon>Trichinellida</taxon>
        <taxon>Trichinellidae</taxon>
        <taxon>Trichinella</taxon>
    </lineage>
</organism>
<evidence type="ECO:0000259" key="4">
    <source>
        <dbReference type="PROSITE" id="PS50002"/>
    </source>
</evidence>
<dbReference type="PANTHER" id="PTHR46026:SF1">
    <property type="entry name" value="RHO-TYPE GUANINE NUCLEOTIDE EXCHANGE FACTOR, ISOFORM F"/>
    <property type="match status" value="1"/>
</dbReference>
<evidence type="ECO:0000256" key="2">
    <source>
        <dbReference type="PROSITE-ProRule" id="PRU00192"/>
    </source>
</evidence>
<dbReference type="PANTHER" id="PTHR46026">
    <property type="entry name" value="RHO-TYPE GUANINE NUCLEOTIDE EXCHANGE FACTOR, ISOFORM F"/>
    <property type="match status" value="1"/>
</dbReference>
<dbReference type="Pfam" id="PF14604">
    <property type="entry name" value="SH3_9"/>
    <property type="match status" value="1"/>
</dbReference>
<feature type="non-terminal residue" evidence="5">
    <location>
        <position position="1"/>
    </location>
</feature>
<gene>
    <name evidence="5" type="ORF">D917_05725</name>
</gene>
<accession>A0A1Y3EYY1</accession>